<keyword evidence="1" id="KW-1133">Transmembrane helix</keyword>
<comment type="caution">
    <text evidence="2">The sequence shown here is derived from an EMBL/GenBank/DDBJ whole genome shotgun (WGS) entry which is preliminary data.</text>
</comment>
<sequence length="154" mass="16841">MLEYMLMPFRRYAEFSGRSRRMEYWAFTLLNVIVYAVIVILAMVMGFSLTTLTELESGNASSAAMGGGLMVLTGVGGLYFLASFIPSLAVAIRRLHDRDMSGWWYLGFAVMGIVPFVGWIASIAFLVILCLPGTPGHNRFGADPKDPAGAEVFA</sequence>
<keyword evidence="1" id="KW-0472">Membrane</keyword>
<dbReference type="PANTHER" id="PTHR34980">
    <property type="entry name" value="INNER MEMBRANE PROTEIN-RELATED-RELATED"/>
    <property type="match status" value="1"/>
</dbReference>
<evidence type="ECO:0000313" key="3">
    <source>
        <dbReference type="Proteomes" id="UP000465810"/>
    </source>
</evidence>
<dbReference type="GO" id="GO:0005886">
    <property type="term" value="C:plasma membrane"/>
    <property type="evidence" value="ECO:0007669"/>
    <property type="project" value="TreeGrafter"/>
</dbReference>
<dbReference type="AlphaFoldDB" id="A0A7X4GHI1"/>
<dbReference type="EMBL" id="WVTD01000009">
    <property type="protein sequence ID" value="MYL98756.1"/>
    <property type="molecule type" value="Genomic_DNA"/>
</dbReference>
<feature type="transmembrane region" description="Helical" evidence="1">
    <location>
        <begin position="69"/>
        <end position="91"/>
    </location>
</feature>
<feature type="transmembrane region" description="Helical" evidence="1">
    <location>
        <begin position="103"/>
        <end position="129"/>
    </location>
</feature>
<feature type="transmembrane region" description="Helical" evidence="1">
    <location>
        <begin position="24"/>
        <end position="49"/>
    </location>
</feature>
<keyword evidence="1" id="KW-0812">Transmembrane</keyword>
<evidence type="ECO:0000313" key="2">
    <source>
        <dbReference type="EMBL" id="MYL98756.1"/>
    </source>
</evidence>
<reference evidence="2 3" key="1">
    <citation type="submission" date="2019-12" db="EMBL/GenBank/DDBJ databases">
        <authorList>
            <person name="Feng G."/>
            <person name="Zhu H."/>
        </authorList>
    </citation>
    <scope>NUCLEOTIDE SEQUENCE [LARGE SCALE GENOMIC DNA]</scope>
    <source>
        <strain evidence="2 3">FGD1</strain>
    </source>
</reference>
<accession>A0A7X4GHI1</accession>
<dbReference type="PANTHER" id="PTHR34980:SF2">
    <property type="entry name" value="INNER MEMBRANE PROTEIN YHAH-RELATED"/>
    <property type="match status" value="1"/>
</dbReference>
<protein>
    <submittedName>
        <fullName evidence="2">DUF805 domain-containing protein</fullName>
    </submittedName>
</protein>
<dbReference type="Proteomes" id="UP000465810">
    <property type="component" value="Unassembled WGS sequence"/>
</dbReference>
<name>A0A7X4GHI1_9SPHN</name>
<evidence type="ECO:0000256" key="1">
    <source>
        <dbReference type="SAM" id="Phobius"/>
    </source>
</evidence>
<dbReference type="Pfam" id="PF05656">
    <property type="entry name" value="DUF805"/>
    <property type="match status" value="1"/>
</dbReference>
<dbReference type="InterPro" id="IPR008523">
    <property type="entry name" value="DUF805"/>
</dbReference>
<keyword evidence="3" id="KW-1185">Reference proteome</keyword>
<proteinExistence type="predicted"/>
<organism evidence="2 3">
    <name type="scientific">Novosphingobium silvae</name>
    <dbReference type="NCBI Taxonomy" id="2692619"/>
    <lineage>
        <taxon>Bacteria</taxon>
        <taxon>Pseudomonadati</taxon>
        <taxon>Pseudomonadota</taxon>
        <taxon>Alphaproteobacteria</taxon>
        <taxon>Sphingomonadales</taxon>
        <taxon>Sphingomonadaceae</taxon>
        <taxon>Novosphingobium</taxon>
    </lineage>
</organism>
<dbReference type="RefSeq" id="WP_160986383.1">
    <property type="nucleotide sequence ID" value="NZ_WVTD01000009.1"/>
</dbReference>
<gene>
    <name evidence="2" type="ORF">GR702_13390</name>
</gene>